<name>A0ABW1YB17_9DEIO</name>
<dbReference type="Proteomes" id="UP001596297">
    <property type="component" value="Unassembled WGS sequence"/>
</dbReference>
<dbReference type="RefSeq" id="WP_380082345.1">
    <property type="nucleotide sequence ID" value="NZ_JBHSWD010000001.1"/>
</dbReference>
<evidence type="ECO:0000313" key="2">
    <source>
        <dbReference type="EMBL" id="MFC6591344.1"/>
    </source>
</evidence>
<organism evidence="2 3">
    <name type="scientific">Deinococcus lacus</name>
    <dbReference type="NCBI Taxonomy" id="392561"/>
    <lineage>
        <taxon>Bacteria</taxon>
        <taxon>Thermotogati</taxon>
        <taxon>Deinococcota</taxon>
        <taxon>Deinococci</taxon>
        <taxon>Deinococcales</taxon>
        <taxon>Deinococcaceae</taxon>
        <taxon>Deinococcus</taxon>
    </lineage>
</organism>
<keyword evidence="3" id="KW-1185">Reference proteome</keyword>
<evidence type="ECO:0000313" key="3">
    <source>
        <dbReference type="Proteomes" id="UP001596297"/>
    </source>
</evidence>
<protein>
    <submittedName>
        <fullName evidence="2">Uncharacterized protein</fullName>
    </submittedName>
</protein>
<comment type="caution">
    <text evidence="2">The sequence shown here is derived from an EMBL/GenBank/DDBJ whole genome shotgun (WGS) entry which is preliminary data.</text>
</comment>
<accession>A0ABW1YB17</accession>
<sequence>MPDFAALAAQVPLALSRRAPLPAAGTTFFRALHTTETGGLLALDQAGDAGVLSLYRPLSPEQEAALLAHLVPVLAEWGLAALYLKRRPPKRGTWRMCSGSGSLPQSRCGARPAQKL</sequence>
<gene>
    <name evidence="2" type="ORF">ACFP81_04485</name>
</gene>
<feature type="region of interest" description="Disordered" evidence="1">
    <location>
        <begin position="90"/>
        <end position="116"/>
    </location>
</feature>
<reference evidence="3" key="1">
    <citation type="journal article" date="2019" name="Int. J. Syst. Evol. Microbiol.">
        <title>The Global Catalogue of Microorganisms (GCM) 10K type strain sequencing project: providing services to taxonomists for standard genome sequencing and annotation.</title>
        <authorList>
            <consortium name="The Broad Institute Genomics Platform"/>
            <consortium name="The Broad Institute Genome Sequencing Center for Infectious Disease"/>
            <person name="Wu L."/>
            <person name="Ma J."/>
        </authorList>
    </citation>
    <scope>NUCLEOTIDE SEQUENCE [LARGE SCALE GENOMIC DNA]</scope>
    <source>
        <strain evidence="3">CGMCC 1.15772</strain>
    </source>
</reference>
<evidence type="ECO:0000256" key="1">
    <source>
        <dbReference type="SAM" id="MobiDB-lite"/>
    </source>
</evidence>
<dbReference type="EMBL" id="JBHSWD010000001">
    <property type="protein sequence ID" value="MFC6591344.1"/>
    <property type="molecule type" value="Genomic_DNA"/>
</dbReference>
<proteinExistence type="predicted"/>